<feature type="non-terminal residue" evidence="1">
    <location>
        <position position="73"/>
    </location>
</feature>
<organism evidence="1 2">
    <name type="scientific">Candidatus Avoscillospira stercoripullorum</name>
    <dbReference type="NCBI Taxonomy" id="2840709"/>
    <lineage>
        <taxon>Bacteria</taxon>
        <taxon>Bacillati</taxon>
        <taxon>Bacillota</taxon>
        <taxon>Clostridia</taxon>
        <taxon>Eubacteriales</taxon>
        <taxon>Oscillospiraceae</taxon>
        <taxon>Oscillospiraceae incertae sedis</taxon>
        <taxon>Candidatus Avoscillospira</taxon>
    </lineage>
</organism>
<proteinExistence type="predicted"/>
<sequence>MLYGRELIDQFPVRKSKKQKAAFRETVLSYGAAQGYAGKVESGTFGSKNVVFGDPEQAEYLVTAHYDTCARLP</sequence>
<gene>
    <name evidence="1" type="ORF">IAA70_02805</name>
</gene>
<dbReference type="AlphaFoldDB" id="A0A9D1A7W4"/>
<accession>A0A9D1A7W4</accession>
<dbReference type="Proteomes" id="UP000824258">
    <property type="component" value="Unassembled WGS sequence"/>
</dbReference>
<name>A0A9D1A7W4_9FIRM</name>
<comment type="caution">
    <text evidence="1">The sequence shown here is derived from an EMBL/GenBank/DDBJ whole genome shotgun (WGS) entry which is preliminary data.</text>
</comment>
<protein>
    <submittedName>
        <fullName evidence="1">Uncharacterized protein</fullName>
    </submittedName>
</protein>
<evidence type="ECO:0000313" key="1">
    <source>
        <dbReference type="EMBL" id="HIR09315.1"/>
    </source>
</evidence>
<dbReference type="EMBL" id="DVGD01000076">
    <property type="protein sequence ID" value="HIR09315.1"/>
    <property type="molecule type" value="Genomic_DNA"/>
</dbReference>
<reference evidence="1" key="1">
    <citation type="submission" date="2020-10" db="EMBL/GenBank/DDBJ databases">
        <authorList>
            <person name="Gilroy R."/>
        </authorList>
    </citation>
    <scope>NUCLEOTIDE SEQUENCE</scope>
    <source>
        <strain evidence="1">ChiHjej9B8-7071</strain>
    </source>
</reference>
<evidence type="ECO:0000313" key="2">
    <source>
        <dbReference type="Proteomes" id="UP000824258"/>
    </source>
</evidence>
<reference evidence="1" key="2">
    <citation type="journal article" date="2021" name="PeerJ">
        <title>Extensive microbial diversity within the chicken gut microbiome revealed by metagenomics and culture.</title>
        <authorList>
            <person name="Gilroy R."/>
            <person name="Ravi A."/>
            <person name="Getino M."/>
            <person name="Pursley I."/>
            <person name="Horton D.L."/>
            <person name="Alikhan N.F."/>
            <person name="Baker D."/>
            <person name="Gharbi K."/>
            <person name="Hall N."/>
            <person name="Watson M."/>
            <person name="Adriaenssens E.M."/>
            <person name="Foster-Nyarko E."/>
            <person name="Jarju S."/>
            <person name="Secka A."/>
            <person name="Antonio M."/>
            <person name="Oren A."/>
            <person name="Chaudhuri R.R."/>
            <person name="La Ragione R."/>
            <person name="Hildebrand F."/>
            <person name="Pallen M.J."/>
        </authorList>
    </citation>
    <scope>NUCLEOTIDE SEQUENCE</scope>
    <source>
        <strain evidence="1">ChiHjej9B8-7071</strain>
    </source>
</reference>